<dbReference type="EMBL" id="CP049142">
    <property type="protein sequence ID" value="QIE91577.1"/>
    <property type="molecule type" value="Genomic_DNA"/>
</dbReference>
<dbReference type="RefSeq" id="WP_024764863.1">
    <property type="nucleotide sequence ID" value="NZ_CP049142.1"/>
</dbReference>
<geneLocation type="plasmid" evidence="2">
    <name>ppnihbp1_1</name>
</geneLocation>
<organism evidence="1 2">
    <name type="scientific">Pseudomonas nitroreducens</name>
    <dbReference type="NCBI Taxonomy" id="46680"/>
    <lineage>
        <taxon>Bacteria</taxon>
        <taxon>Pseudomonadati</taxon>
        <taxon>Pseudomonadota</taxon>
        <taxon>Gammaproteobacteria</taxon>
        <taxon>Pseudomonadales</taxon>
        <taxon>Pseudomonadaceae</taxon>
        <taxon>Pseudomonas</taxon>
    </lineage>
</organism>
<evidence type="ECO:0000313" key="2">
    <source>
        <dbReference type="Proteomes" id="UP000501063"/>
    </source>
</evidence>
<dbReference type="KEGG" id="pnt:G5B91_35180"/>
<protein>
    <submittedName>
        <fullName evidence="1">Uncharacterized protein</fullName>
    </submittedName>
</protein>
<gene>
    <name evidence="1" type="ORF">G5B91_35180</name>
</gene>
<reference evidence="1 2" key="1">
    <citation type="submission" date="2020-02" db="EMBL/GenBank/DDBJ databases">
        <title>Integrative conjugative elements (ICEs) and plasmids drive adaptation of Pseudomonas nitroreducens strain HBP1 to wastewater environment.</title>
        <authorList>
            <person name="Sentchilo V."/>
            <person name="Carraro N."/>
            <person name="Bertelli C."/>
            <person name="van der Meer J.R."/>
        </authorList>
    </citation>
    <scope>NUCLEOTIDE SEQUENCE [LARGE SCALE GENOMIC DNA]</scope>
    <source>
        <strain evidence="1 2">HBP1</strain>
        <plasmid evidence="2">ppnihbp1_1</plasmid>
    </source>
</reference>
<dbReference type="Proteomes" id="UP000501063">
    <property type="component" value="Plasmid pPniHBP1_1"/>
</dbReference>
<sequence>MTPQETPARQPQHTLRIGPHFFNALSWVRQTTFPADLESGLVELGTSPEVARDISSTYGHTQHRDIVRFYEEYAYSVSSKDWQEALSGFISARLAEYDKYGKHELSMVEYLQTQQEVSKCPSCPWSK</sequence>
<proteinExistence type="predicted"/>
<name>A0A6G6J8P8_PSENT</name>
<dbReference type="AlphaFoldDB" id="A0A6G6J8P8"/>
<keyword evidence="1" id="KW-0614">Plasmid</keyword>
<evidence type="ECO:0000313" key="1">
    <source>
        <dbReference type="EMBL" id="QIE91577.1"/>
    </source>
</evidence>
<accession>A0A6G6J8P8</accession>